<keyword evidence="3" id="KW-0813">Transport</keyword>
<dbReference type="InterPro" id="IPR037682">
    <property type="entry name" value="TonB_C"/>
</dbReference>
<dbReference type="GO" id="GO:0015031">
    <property type="term" value="P:protein transport"/>
    <property type="evidence" value="ECO:0007669"/>
    <property type="project" value="UniProtKB-KW"/>
</dbReference>
<keyword evidence="5" id="KW-0997">Cell inner membrane</keyword>
<evidence type="ECO:0000256" key="9">
    <source>
        <dbReference type="ARBA" id="ARBA00023136"/>
    </source>
</evidence>
<dbReference type="Pfam" id="PF03544">
    <property type="entry name" value="TonB_C"/>
    <property type="match status" value="1"/>
</dbReference>
<dbReference type="HOGENOM" id="CLU_065795_3_2_10"/>
<protein>
    <submittedName>
        <fullName evidence="11">TonB family protein</fullName>
    </submittedName>
</protein>
<dbReference type="SUPFAM" id="SSF74653">
    <property type="entry name" value="TolA/TonB C-terminal domain"/>
    <property type="match status" value="1"/>
</dbReference>
<dbReference type="PROSITE" id="PS52015">
    <property type="entry name" value="TONB_CTD"/>
    <property type="match status" value="1"/>
</dbReference>
<dbReference type="GO" id="GO:0098797">
    <property type="term" value="C:plasma membrane protein complex"/>
    <property type="evidence" value="ECO:0007669"/>
    <property type="project" value="TreeGrafter"/>
</dbReference>
<comment type="subcellular location">
    <subcellularLocation>
        <location evidence="1">Cell inner membrane</location>
        <topology evidence="1">Single-pass membrane protein</topology>
        <orientation evidence="1">Periplasmic side</orientation>
    </subcellularLocation>
</comment>
<keyword evidence="7" id="KW-0653">Protein transport</keyword>
<proteinExistence type="inferred from homology"/>
<dbReference type="GO" id="GO:0055085">
    <property type="term" value="P:transmembrane transport"/>
    <property type="evidence" value="ECO:0007669"/>
    <property type="project" value="InterPro"/>
</dbReference>
<dbReference type="NCBIfam" id="TIGR01352">
    <property type="entry name" value="tonB_Cterm"/>
    <property type="match status" value="1"/>
</dbReference>
<organism evidence="11 12">
    <name type="scientific">Spirosoma linguale (strain ATCC 33905 / DSM 74 / LMG 10896 / Claus 1)</name>
    <dbReference type="NCBI Taxonomy" id="504472"/>
    <lineage>
        <taxon>Bacteria</taxon>
        <taxon>Pseudomonadati</taxon>
        <taxon>Bacteroidota</taxon>
        <taxon>Cytophagia</taxon>
        <taxon>Cytophagales</taxon>
        <taxon>Cytophagaceae</taxon>
        <taxon>Spirosoma</taxon>
    </lineage>
</organism>
<name>D2QQ96_SPILD</name>
<evidence type="ECO:0000256" key="4">
    <source>
        <dbReference type="ARBA" id="ARBA00022475"/>
    </source>
</evidence>
<dbReference type="PANTHER" id="PTHR33446">
    <property type="entry name" value="PROTEIN TONB-RELATED"/>
    <property type="match status" value="1"/>
</dbReference>
<dbReference type="Gene3D" id="3.30.1150.10">
    <property type="match status" value="1"/>
</dbReference>
<feature type="domain" description="TonB C-terminal" evidence="10">
    <location>
        <begin position="53"/>
        <end position="149"/>
    </location>
</feature>
<dbReference type="InterPro" id="IPR006260">
    <property type="entry name" value="TonB/TolA_C"/>
</dbReference>
<keyword evidence="4" id="KW-1003">Cell membrane</keyword>
<evidence type="ECO:0000256" key="5">
    <source>
        <dbReference type="ARBA" id="ARBA00022519"/>
    </source>
</evidence>
<dbReference type="EMBL" id="CP001769">
    <property type="protein sequence ID" value="ADB39529.1"/>
    <property type="molecule type" value="Genomic_DNA"/>
</dbReference>
<dbReference type="eggNOG" id="COG0810">
    <property type="taxonomic scope" value="Bacteria"/>
</dbReference>
<keyword evidence="6" id="KW-0812">Transmembrane</keyword>
<dbReference type="RefSeq" id="WP_012928050.1">
    <property type="nucleotide sequence ID" value="NC_013730.1"/>
</dbReference>
<evidence type="ECO:0000313" key="11">
    <source>
        <dbReference type="EMBL" id="ADB39529.1"/>
    </source>
</evidence>
<evidence type="ECO:0000256" key="1">
    <source>
        <dbReference type="ARBA" id="ARBA00004383"/>
    </source>
</evidence>
<keyword evidence="8" id="KW-1133">Transmembrane helix</keyword>
<evidence type="ECO:0000256" key="8">
    <source>
        <dbReference type="ARBA" id="ARBA00022989"/>
    </source>
</evidence>
<evidence type="ECO:0000256" key="6">
    <source>
        <dbReference type="ARBA" id="ARBA00022692"/>
    </source>
</evidence>
<evidence type="ECO:0000313" key="12">
    <source>
        <dbReference type="Proteomes" id="UP000002028"/>
    </source>
</evidence>
<keyword evidence="9" id="KW-0472">Membrane</keyword>
<dbReference type="GO" id="GO:0031992">
    <property type="term" value="F:energy transducer activity"/>
    <property type="evidence" value="ECO:0007669"/>
    <property type="project" value="TreeGrafter"/>
</dbReference>
<evidence type="ECO:0000256" key="7">
    <source>
        <dbReference type="ARBA" id="ARBA00022927"/>
    </source>
</evidence>
<evidence type="ECO:0000256" key="3">
    <source>
        <dbReference type="ARBA" id="ARBA00022448"/>
    </source>
</evidence>
<comment type="similarity">
    <text evidence="2">Belongs to the TonB family.</text>
</comment>
<dbReference type="InterPro" id="IPR051045">
    <property type="entry name" value="TonB-dependent_transducer"/>
</dbReference>
<evidence type="ECO:0000256" key="2">
    <source>
        <dbReference type="ARBA" id="ARBA00006555"/>
    </source>
</evidence>
<dbReference type="KEGG" id="sli:Slin_3522"/>
<dbReference type="AlphaFoldDB" id="D2QQ96"/>
<gene>
    <name evidence="11" type="ordered locus">Slin_3522</name>
</gene>
<evidence type="ECO:0000259" key="10">
    <source>
        <dbReference type="PROSITE" id="PS52015"/>
    </source>
</evidence>
<sequence length="150" mass="16690">MRLFRTPYLPTLIRLAGMSVGIFMTTFSLAQRPQKLDDPTVFTIVEKQPEFPGGMGALSTFIKTNINYPPEAEKAGIKGTVYLSFIVERDGSRTAITVLQGPGHGCDEEAIRLVRIMPNWIPGSQDGQALRVKYNLPIRFGIPEPVRKVK</sequence>
<accession>D2QQ96</accession>
<keyword evidence="12" id="KW-1185">Reference proteome</keyword>
<dbReference type="Proteomes" id="UP000002028">
    <property type="component" value="Chromosome"/>
</dbReference>
<dbReference type="STRING" id="504472.Slin_3522"/>
<dbReference type="PANTHER" id="PTHR33446:SF2">
    <property type="entry name" value="PROTEIN TONB"/>
    <property type="match status" value="1"/>
</dbReference>
<reference evidence="11 12" key="1">
    <citation type="journal article" date="2010" name="Stand. Genomic Sci.">
        <title>Complete genome sequence of Spirosoma linguale type strain (1).</title>
        <authorList>
            <person name="Lail K."/>
            <person name="Sikorski J."/>
            <person name="Saunders E."/>
            <person name="Lapidus A."/>
            <person name="Glavina Del Rio T."/>
            <person name="Copeland A."/>
            <person name="Tice H."/>
            <person name="Cheng J.-F."/>
            <person name="Lucas S."/>
            <person name="Nolan M."/>
            <person name="Bruce D."/>
            <person name="Goodwin L."/>
            <person name="Pitluck S."/>
            <person name="Ivanova N."/>
            <person name="Mavromatis K."/>
            <person name="Ovchinnikova G."/>
            <person name="Pati A."/>
            <person name="Chen A."/>
            <person name="Palaniappan K."/>
            <person name="Land M."/>
            <person name="Hauser L."/>
            <person name="Chang Y.-J."/>
            <person name="Jeffries C.D."/>
            <person name="Chain P."/>
            <person name="Brettin T."/>
            <person name="Detter J.C."/>
            <person name="Schuetze A."/>
            <person name="Rohde M."/>
            <person name="Tindall B.J."/>
            <person name="Goeker M."/>
            <person name="Bristow J."/>
            <person name="Eisen J.A."/>
            <person name="Markowitz V."/>
            <person name="Hugenholtz P."/>
            <person name="Kyrpides N.C."/>
            <person name="Klenk H.-P."/>
            <person name="Chen F."/>
        </authorList>
    </citation>
    <scope>NUCLEOTIDE SEQUENCE [LARGE SCALE GENOMIC DNA]</scope>
    <source>
        <strain evidence="12">ATCC 33905 / DSM 74 / LMG 10896 / Claus 1</strain>
    </source>
</reference>